<protein>
    <submittedName>
        <fullName evidence="3">Uncharacterized protein</fullName>
    </submittedName>
</protein>
<dbReference type="Proteomes" id="UP000785679">
    <property type="component" value="Unassembled WGS sequence"/>
</dbReference>
<dbReference type="AlphaFoldDB" id="A0A8J8NW58"/>
<keyword evidence="2" id="KW-0812">Transmembrane</keyword>
<gene>
    <name evidence="3" type="ORF">FGO68_gene8413</name>
</gene>
<evidence type="ECO:0000256" key="1">
    <source>
        <dbReference type="SAM" id="MobiDB-lite"/>
    </source>
</evidence>
<evidence type="ECO:0000256" key="2">
    <source>
        <dbReference type="SAM" id="Phobius"/>
    </source>
</evidence>
<sequence>MNQLQQITLSLNKLTNQVQTTLKKNILQQECFELKYELTYALLYAKCVNQAQDNLRVYDRDTLNQAYEFLDIQADFTVVEISNDYHILVFRDQNNSLKLMELLRINQTNYIIGETSPIGNEFGQLQWIQGLSNSTLAIVDNSGNATRITLIKFCAFSEYLNSTTFNCSPCPYSMISLSPFSRECISKAELAQTTSLSDAVLSKFLLAAELANPQALTVSIDPSSSLPFPAKIAIIAVSVVAALALLIATLLCCKKKQPKQENTEEEQEPHEEEEYSRDNEKTEQIFLRDIQLVNASNDTTAPAINAMLQVPSHSPEVRGDESDADTSRRLYIDEEFDRSHQLNGVYELTEPSVRLDNPKDTQGFNSFQRDTLSKLYSSYSKRATRNAFNKLYLRGQHVNIQYLLDGSKYGELYISLVQLIQQYNLSPQTIPRNESIPVMVGNRSFSDPEWDIIAKAFSPENIAAYVQRQEAVGSLTEIQDTQRYRVFNLSPVQLEYFNSLHRLIKGRN</sequence>
<keyword evidence="2" id="KW-0472">Membrane</keyword>
<feature type="compositionally biased region" description="Acidic residues" evidence="1">
    <location>
        <begin position="263"/>
        <end position="275"/>
    </location>
</feature>
<evidence type="ECO:0000313" key="4">
    <source>
        <dbReference type="Proteomes" id="UP000785679"/>
    </source>
</evidence>
<keyword evidence="2" id="KW-1133">Transmembrane helix</keyword>
<proteinExistence type="predicted"/>
<comment type="caution">
    <text evidence="3">The sequence shown here is derived from an EMBL/GenBank/DDBJ whole genome shotgun (WGS) entry which is preliminary data.</text>
</comment>
<accession>A0A8J8NW58</accession>
<keyword evidence="4" id="KW-1185">Reference proteome</keyword>
<feature type="region of interest" description="Disordered" evidence="1">
    <location>
        <begin position="258"/>
        <end position="280"/>
    </location>
</feature>
<evidence type="ECO:0000313" key="3">
    <source>
        <dbReference type="EMBL" id="TNV82673.1"/>
    </source>
</evidence>
<organism evidence="3 4">
    <name type="scientific">Halteria grandinella</name>
    <dbReference type="NCBI Taxonomy" id="5974"/>
    <lineage>
        <taxon>Eukaryota</taxon>
        <taxon>Sar</taxon>
        <taxon>Alveolata</taxon>
        <taxon>Ciliophora</taxon>
        <taxon>Intramacronucleata</taxon>
        <taxon>Spirotrichea</taxon>
        <taxon>Stichotrichia</taxon>
        <taxon>Sporadotrichida</taxon>
        <taxon>Halteriidae</taxon>
        <taxon>Halteria</taxon>
    </lineage>
</organism>
<name>A0A8J8NW58_HALGN</name>
<reference evidence="3" key="1">
    <citation type="submission" date="2019-06" db="EMBL/GenBank/DDBJ databases">
        <authorList>
            <person name="Zheng W."/>
        </authorList>
    </citation>
    <scope>NUCLEOTIDE SEQUENCE</scope>
    <source>
        <strain evidence="3">QDHG01</strain>
    </source>
</reference>
<feature type="transmembrane region" description="Helical" evidence="2">
    <location>
        <begin position="232"/>
        <end position="253"/>
    </location>
</feature>
<dbReference type="EMBL" id="RRYP01004685">
    <property type="protein sequence ID" value="TNV82673.1"/>
    <property type="molecule type" value="Genomic_DNA"/>
</dbReference>